<proteinExistence type="predicted"/>
<evidence type="ECO:0000313" key="4">
    <source>
        <dbReference type="Proteomes" id="UP000431826"/>
    </source>
</evidence>
<accession>A0A640UPJ2</accession>
<name>A0A640UPJ2_9ACTN</name>
<dbReference type="AlphaFoldDB" id="A0A640UPJ2"/>
<feature type="transmembrane region" description="Helical" evidence="2">
    <location>
        <begin position="115"/>
        <end position="134"/>
    </location>
</feature>
<dbReference type="EMBL" id="BLIR01000001">
    <property type="protein sequence ID" value="GFE37302.1"/>
    <property type="molecule type" value="Genomic_DNA"/>
</dbReference>
<keyword evidence="4" id="KW-1185">Reference proteome</keyword>
<keyword evidence="2" id="KW-0812">Transmembrane</keyword>
<feature type="transmembrane region" description="Helical" evidence="2">
    <location>
        <begin position="261"/>
        <end position="278"/>
    </location>
</feature>
<gene>
    <name evidence="3" type="ORF">Stube_19750</name>
</gene>
<evidence type="ECO:0000256" key="1">
    <source>
        <dbReference type="SAM" id="MobiDB-lite"/>
    </source>
</evidence>
<evidence type="ECO:0000256" key="2">
    <source>
        <dbReference type="SAM" id="Phobius"/>
    </source>
</evidence>
<keyword evidence="2" id="KW-0472">Membrane</keyword>
<feature type="region of interest" description="Disordered" evidence="1">
    <location>
        <begin position="24"/>
        <end position="64"/>
    </location>
</feature>
<dbReference type="InterPro" id="IPR046862">
    <property type="entry name" value="Rhomboid_2"/>
</dbReference>
<feature type="transmembrane region" description="Helical" evidence="2">
    <location>
        <begin position="284"/>
        <end position="300"/>
    </location>
</feature>
<comment type="caution">
    <text evidence="3">The sequence shown here is derived from an EMBL/GenBank/DDBJ whole genome shotgun (WGS) entry which is preliminary data.</text>
</comment>
<dbReference type="Pfam" id="PF20401">
    <property type="entry name" value="Rhomboid_2"/>
    <property type="match status" value="1"/>
</dbReference>
<evidence type="ECO:0000313" key="3">
    <source>
        <dbReference type="EMBL" id="GFE37302.1"/>
    </source>
</evidence>
<feature type="transmembrane region" description="Helical" evidence="2">
    <location>
        <begin position="237"/>
        <end position="254"/>
    </location>
</feature>
<dbReference type="Proteomes" id="UP000431826">
    <property type="component" value="Unassembled WGS sequence"/>
</dbReference>
<feature type="transmembrane region" description="Helical" evidence="2">
    <location>
        <begin position="202"/>
        <end position="225"/>
    </location>
</feature>
<protein>
    <submittedName>
        <fullName evidence="3">Uncharacterized protein</fullName>
    </submittedName>
</protein>
<keyword evidence="2" id="KW-1133">Transmembrane helix</keyword>
<sequence>MRGERGAGAVREAGAVPEVAAALAPDAGSDSDAALVPDTAPVPDARSAAVAPGPLLGIPRQRAGRATGARAAETGIRSAEAGTHAVEAGPDAPDAAVRPGPSRPWQPLRLLPTPVGTPFTFGFAVVLAVTSLFAEYADPGLVSRLLHGSSTDVVHLTQAPLPVLIASALWIAGGMTSGYAVAFLFVLTALERRIGARGAATVFFGGHVLATLATELPVAFSVAAGGLPESSLHRLDYGISFGVMTCIGALAGLLPAWPGRLLLAVVGYLALTDLLAYADPLSDWGHLLSLALGVASWPLLRRWRTRRAAPAPLLGDLGHPALRGARMY</sequence>
<feature type="transmembrane region" description="Helical" evidence="2">
    <location>
        <begin position="163"/>
        <end position="190"/>
    </location>
</feature>
<organism evidence="3 4">
    <name type="scientific">Streptomyces tubercidicus</name>
    <dbReference type="NCBI Taxonomy" id="47759"/>
    <lineage>
        <taxon>Bacteria</taxon>
        <taxon>Bacillati</taxon>
        <taxon>Actinomycetota</taxon>
        <taxon>Actinomycetes</taxon>
        <taxon>Kitasatosporales</taxon>
        <taxon>Streptomycetaceae</taxon>
        <taxon>Streptomyces</taxon>
    </lineage>
</organism>
<reference evidence="3 4" key="1">
    <citation type="submission" date="2019-12" db="EMBL/GenBank/DDBJ databases">
        <title>Whole genome shotgun sequence of Streptomyces tubercidicus NBRC 13090.</title>
        <authorList>
            <person name="Ichikawa N."/>
            <person name="Kimura A."/>
            <person name="Kitahashi Y."/>
            <person name="Komaki H."/>
            <person name="Tamura T."/>
        </authorList>
    </citation>
    <scope>NUCLEOTIDE SEQUENCE [LARGE SCALE GENOMIC DNA]</scope>
    <source>
        <strain evidence="3 4">NBRC 13090</strain>
    </source>
</reference>